<proteinExistence type="predicted"/>
<dbReference type="Proteomes" id="UP000283433">
    <property type="component" value="Unassembled WGS sequence"/>
</dbReference>
<organism evidence="2 3">
    <name type="scientific">Pelobium manganitolerans</name>
    <dbReference type="NCBI Taxonomy" id="1842495"/>
    <lineage>
        <taxon>Bacteria</taxon>
        <taxon>Pseudomonadati</taxon>
        <taxon>Bacteroidota</taxon>
        <taxon>Sphingobacteriia</taxon>
        <taxon>Sphingobacteriales</taxon>
        <taxon>Sphingobacteriaceae</taxon>
        <taxon>Pelobium</taxon>
    </lineage>
</organism>
<evidence type="ECO:0000313" key="2">
    <source>
        <dbReference type="EMBL" id="RKD18987.1"/>
    </source>
</evidence>
<keyword evidence="3" id="KW-1185">Reference proteome</keyword>
<reference evidence="2 3" key="1">
    <citation type="submission" date="2016-07" db="EMBL/GenBank/DDBJ databases">
        <title>Genome of Pelobium manganitolerans.</title>
        <authorList>
            <person name="Wu S."/>
            <person name="Wang G."/>
        </authorList>
    </citation>
    <scope>NUCLEOTIDE SEQUENCE [LARGE SCALE GENOMIC DNA]</scope>
    <source>
        <strain evidence="2 3">YS-25</strain>
    </source>
</reference>
<dbReference type="RefSeq" id="WP_120180633.1">
    <property type="nucleotide sequence ID" value="NZ_MBTA01000003.1"/>
</dbReference>
<evidence type="ECO:0000313" key="3">
    <source>
        <dbReference type="Proteomes" id="UP000283433"/>
    </source>
</evidence>
<feature type="region of interest" description="Disordered" evidence="1">
    <location>
        <begin position="166"/>
        <end position="192"/>
    </location>
</feature>
<name>A0A419S9W1_9SPHI</name>
<dbReference type="EMBL" id="MBTA01000003">
    <property type="protein sequence ID" value="RKD18987.1"/>
    <property type="molecule type" value="Genomic_DNA"/>
</dbReference>
<protein>
    <submittedName>
        <fullName evidence="2">Uncharacterized protein</fullName>
    </submittedName>
</protein>
<comment type="caution">
    <text evidence="2">The sequence shown here is derived from an EMBL/GenBank/DDBJ whole genome shotgun (WGS) entry which is preliminary data.</text>
</comment>
<evidence type="ECO:0000256" key="1">
    <source>
        <dbReference type="SAM" id="MobiDB-lite"/>
    </source>
</evidence>
<sequence length="192" mass="21855">MINRITKAKITKEKTIDGIEFSEKLLNKAKRDHKGVKCDWIAHKDLEEAFHALNPHVAHICELTGPLDEWNEAERFSDIEVSSFTVSGEDEYEGVTISAQRTLGSGLVMSLNTPFIRWDNDTYPFISELAQCVNALQEEIHLYYDGKQAPKRQLEMFAGDDLSTEISTVSDDEEKPKPKRKQKVVKLADTEQ</sequence>
<dbReference type="AlphaFoldDB" id="A0A419S9W1"/>
<accession>A0A419S9W1</accession>
<dbReference type="OrthoDB" id="878213at2"/>
<gene>
    <name evidence="2" type="ORF">BCY91_14010</name>
</gene>